<accession>A0A7J0GWB5</accession>
<comment type="caution">
    <text evidence="2">The sequence shown here is derived from an EMBL/GenBank/DDBJ whole genome shotgun (WGS) entry which is preliminary data.</text>
</comment>
<keyword evidence="3" id="KW-1185">Reference proteome</keyword>
<evidence type="ECO:0000313" key="2">
    <source>
        <dbReference type="EMBL" id="GFZ15140.1"/>
    </source>
</evidence>
<keyword evidence="1" id="KW-0732">Signal</keyword>
<name>A0A7J0GWB5_9ERIC</name>
<feature type="chain" id="PRO_5029874150" evidence="1">
    <location>
        <begin position="24"/>
        <end position="132"/>
    </location>
</feature>
<evidence type="ECO:0000313" key="3">
    <source>
        <dbReference type="Proteomes" id="UP000585474"/>
    </source>
</evidence>
<proteinExistence type="predicted"/>
<gene>
    <name evidence="2" type="ORF">Acr_24g0013300</name>
</gene>
<evidence type="ECO:0000256" key="1">
    <source>
        <dbReference type="SAM" id="SignalP"/>
    </source>
</evidence>
<dbReference type="AlphaFoldDB" id="A0A7J0GWB5"/>
<sequence>MAKLARPSLFLLVSIAATTFTRSLFHCGAVTGLLYGRLPLGELREQEPIFGWERRATTGWSKEPTCTIYTKENVARLLGRRDWVWNDYVKAKAVVGSVVRPRLMWLYHPIYLQPIKSYATGVEVHPLSSISF</sequence>
<dbReference type="EMBL" id="BJWL01000024">
    <property type="protein sequence ID" value="GFZ15140.1"/>
    <property type="molecule type" value="Genomic_DNA"/>
</dbReference>
<protein>
    <submittedName>
        <fullName evidence="2">Uncharacterized protein</fullName>
    </submittedName>
</protein>
<organism evidence="2 3">
    <name type="scientific">Actinidia rufa</name>
    <dbReference type="NCBI Taxonomy" id="165716"/>
    <lineage>
        <taxon>Eukaryota</taxon>
        <taxon>Viridiplantae</taxon>
        <taxon>Streptophyta</taxon>
        <taxon>Embryophyta</taxon>
        <taxon>Tracheophyta</taxon>
        <taxon>Spermatophyta</taxon>
        <taxon>Magnoliopsida</taxon>
        <taxon>eudicotyledons</taxon>
        <taxon>Gunneridae</taxon>
        <taxon>Pentapetalae</taxon>
        <taxon>asterids</taxon>
        <taxon>Ericales</taxon>
        <taxon>Actinidiaceae</taxon>
        <taxon>Actinidia</taxon>
    </lineage>
</organism>
<dbReference type="Proteomes" id="UP000585474">
    <property type="component" value="Unassembled WGS sequence"/>
</dbReference>
<reference evidence="2 3" key="1">
    <citation type="submission" date="2019-07" db="EMBL/GenBank/DDBJ databases">
        <title>De Novo Assembly of kiwifruit Actinidia rufa.</title>
        <authorList>
            <person name="Sugita-Konishi S."/>
            <person name="Sato K."/>
            <person name="Mori E."/>
            <person name="Abe Y."/>
            <person name="Kisaki G."/>
            <person name="Hamano K."/>
            <person name="Suezawa K."/>
            <person name="Otani M."/>
            <person name="Fukuda T."/>
            <person name="Manabe T."/>
            <person name="Gomi K."/>
            <person name="Tabuchi M."/>
            <person name="Akimitsu K."/>
            <person name="Kataoka I."/>
        </authorList>
    </citation>
    <scope>NUCLEOTIDE SEQUENCE [LARGE SCALE GENOMIC DNA]</scope>
    <source>
        <strain evidence="3">cv. Fuchu</strain>
    </source>
</reference>
<feature type="signal peptide" evidence="1">
    <location>
        <begin position="1"/>
        <end position="23"/>
    </location>
</feature>